<sequence>MTDIPLSCSCGKVQGLAHNVSPGKGTRIVCYCDDCQAFARYLGRETEILDEYGGTDIYQLTPAQLKISHGAELLRSLRLTPDGLLRWYCDCCKTPVGNTFSAGLPVVGLVHSFMGQKAKRSQNLGPVRSYVMGKYARGTPPGPLHKGFPLKLLLRVIPRAVANRLLGRHRPTPFFTPDGKPVSDPIIVSEKQ</sequence>
<organism evidence="2 3">
    <name type="scientific">Kiloniella laminariae</name>
    <dbReference type="NCBI Taxonomy" id="454162"/>
    <lineage>
        <taxon>Bacteria</taxon>
        <taxon>Pseudomonadati</taxon>
        <taxon>Pseudomonadota</taxon>
        <taxon>Alphaproteobacteria</taxon>
        <taxon>Rhodospirillales</taxon>
        <taxon>Kiloniellaceae</taxon>
        <taxon>Kiloniella</taxon>
    </lineage>
</organism>
<dbReference type="Pfam" id="PF19648">
    <property type="entry name" value="DUF6151"/>
    <property type="match status" value="1"/>
</dbReference>
<protein>
    <submittedName>
        <fullName evidence="2">DUF6151 family protein</fullName>
    </submittedName>
</protein>
<reference evidence="2" key="1">
    <citation type="submission" date="2022-12" db="EMBL/GenBank/DDBJ databases">
        <title>Bacterial isolates from different developmental stages of Nematostella vectensis.</title>
        <authorList>
            <person name="Fraune S."/>
        </authorList>
    </citation>
    <scope>NUCLEOTIDE SEQUENCE</scope>
    <source>
        <strain evidence="2">G21630-S1</strain>
    </source>
</reference>
<dbReference type="RefSeq" id="WP_269422048.1">
    <property type="nucleotide sequence ID" value="NZ_JAPWGY010000001.1"/>
</dbReference>
<dbReference type="Proteomes" id="UP001069802">
    <property type="component" value="Unassembled WGS sequence"/>
</dbReference>
<dbReference type="EMBL" id="JAPWGY010000001">
    <property type="protein sequence ID" value="MCZ4279851.1"/>
    <property type="molecule type" value="Genomic_DNA"/>
</dbReference>
<dbReference type="InterPro" id="IPR046149">
    <property type="entry name" value="DUF6151"/>
</dbReference>
<evidence type="ECO:0000313" key="2">
    <source>
        <dbReference type="EMBL" id="MCZ4279851.1"/>
    </source>
</evidence>
<feature type="region of interest" description="Disordered" evidence="1">
    <location>
        <begin position="172"/>
        <end position="192"/>
    </location>
</feature>
<keyword evidence="3" id="KW-1185">Reference proteome</keyword>
<proteinExistence type="predicted"/>
<evidence type="ECO:0000313" key="3">
    <source>
        <dbReference type="Proteomes" id="UP001069802"/>
    </source>
</evidence>
<name>A0ABT4LFG3_9PROT</name>
<evidence type="ECO:0000256" key="1">
    <source>
        <dbReference type="SAM" id="MobiDB-lite"/>
    </source>
</evidence>
<dbReference type="Gene3D" id="2.170.150.70">
    <property type="match status" value="1"/>
</dbReference>
<gene>
    <name evidence="2" type="ORF">O4H49_03615</name>
</gene>
<accession>A0ABT4LFG3</accession>
<comment type="caution">
    <text evidence="2">The sequence shown here is derived from an EMBL/GenBank/DDBJ whole genome shotgun (WGS) entry which is preliminary data.</text>
</comment>